<evidence type="ECO:0000256" key="3">
    <source>
        <dbReference type="ARBA" id="ARBA00022989"/>
    </source>
</evidence>
<keyword evidence="4 5" id="KW-0472">Membrane</keyword>
<evidence type="ECO:0000256" key="4">
    <source>
        <dbReference type="ARBA" id="ARBA00023136"/>
    </source>
</evidence>
<feature type="domain" description="Major facilitator superfamily (MFS) profile" evidence="6">
    <location>
        <begin position="1"/>
        <end position="387"/>
    </location>
</feature>
<dbReference type="PANTHER" id="PTHR11360:SF290">
    <property type="entry name" value="MONOCARBOXYLATE MFS PERMEASE"/>
    <property type="match status" value="1"/>
</dbReference>
<dbReference type="InterPro" id="IPR036259">
    <property type="entry name" value="MFS_trans_sf"/>
</dbReference>
<dbReference type="EMBL" id="PVTF01000011">
    <property type="protein sequence ID" value="PRY36742.1"/>
    <property type="molecule type" value="Genomic_DNA"/>
</dbReference>
<evidence type="ECO:0000259" key="6">
    <source>
        <dbReference type="PROSITE" id="PS50850"/>
    </source>
</evidence>
<feature type="transmembrane region" description="Helical" evidence="5">
    <location>
        <begin position="363"/>
        <end position="380"/>
    </location>
</feature>
<evidence type="ECO:0000313" key="8">
    <source>
        <dbReference type="Proteomes" id="UP000239494"/>
    </source>
</evidence>
<keyword evidence="3 5" id="KW-1133">Transmembrane helix</keyword>
<dbReference type="InterPro" id="IPR050327">
    <property type="entry name" value="Proton-linked_MCT"/>
</dbReference>
<comment type="subcellular location">
    <subcellularLocation>
        <location evidence="1">Cell membrane</location>
        <topology evidence="1">Multi-pass membrane protein</topology>
    </subcellularLocation>
</comment>
<feature type="transmembrane region" description="Helical" evidence="5">
    <location>
        <begin position="31"/>
        <end position="53"/>
    </location>
</feature>
<dbReference type="InterPro" id="IPR011701">
    <property type="entry name" value="MFS"/>
</dbReference>
<evidence type="ECO:0000256" key="5">
    <source>
        <dbReference type="SAM" id="Phobius"/>
    </source>
</evidence>
<accession>A0A2T0STJ8</accession>
<feature type="transmembrane region" description="Helical" evidence="5">
    <location>
        <begin position="211"/>
        <end position="232"/>
    </location>
</feature>
<protein>
    <submittedName>
        <fullName evidence="7">Cyanate permease</fullName>
    </submittedName>
</protein>
<dbReference type="PANTHER" id="PTHR11360">
    <property type="entry name" value="MONOCARBOXYLATE TRANSPORTER"/>
    <property type="match status" value="1"/>
</dbReference>
<evidence type="ECO:0000256" key="2">
    <source>
        <dbReference type="ARBA" id="ARBA00022692"/>
    </source>
</evidence>
<name>A0A2T0STJ8_9PSEU</name>
<organism evidence="7 8">
    <name type="scientific">Umezawaea tangerina</name>
    <dbReference type="NCBI Taxonomy" id="84725"/>
    <lineage>
        <taxon>Bacteria</taxon>
        <taxon>Bacillati</taxon>
        <taxon>Actinomycetota</taxon>
        <taxon>Actinomycetes</taxon>
        <taxon>Pseudonocardiales</taxon>
        <taxon>Pseudonocardiaceae</taxon>
        <taxon>Umezawaea</taxon>
    </lineage>
</organism>
<dbReference type="Proteomes" id="UP000239494">
    <property type="component" value="Unassembled WGS sequence"/>
</dbReference>
<keyword evidence="2 5" id="KW-0812">Transmembrane</keyword>
<keyword evidence="8" id="KW-1185">Reference proteome</keyword>
<dbReference type="Pfam" id="PF07690">
    <property type="entry name" value="MFS_1"/>
    <property type="match status" value="1"/>
</dbReference>
<feature type="transmembrane region" description="Helical" evidence="5">
    <location>
        <begin position="117"/>
        <end position="141"/>
    </location>
</feature>
<feature type="transmembrane region" description="Helical" evidence="5">
    <location>
        <begin position="332"/>
        <end position="351"/>
    </location>
</feature>
<evidence type="ECO:0000256" key="1">
    <source>
        <dbReference type="ARBA" id="ARBA00004651"/>
    </source>
</evidence>
<dbReference type="Gene3D" id="1.20.1250.20">
    <property type="entry name" value="MFS general substrate transporter like domains"/>
    <property type="match status" value="2"/>
</dbReference>
<feature type="transmembrane region" description="Helical" evidence="5">
    <location>
        <begin position="60"/>
        <end position="79"/>
    </location>
</feature>
<feature type="transmembrane region" description="Helical" evidence="5">
    <location>
        <begin position="271"/>
        <end position="292"/>
    </location>
</feature>
<dbReference type="GO" id="GO:0005886">
    <property type="term" value="C:plasma membrane"/>
    <property type="evidence" value="ECO:0007669"/>
    <property type="project" value="UniProtKB-SubCell"/>
</dbReference>
<feature type="transmembrane region" description="Helical" evidence="5">
    <location>
        <begin position="153"/>
        <end position="172"/>
    </location>
</feature>
<dbReference type="PROSITE" id="PS50850">
    <property type="entry name" value="MFS"/>
    <property type="match status" value="1"/>
</dbReference>
<proteinExistence type="predicted"/>
<dbReference type="SUPFAM" id="SSF103473">
    <property type="entry name" value="MFS general substrate transporter"/>
    <property type="match status" value="1"/>
</dbReference>
<feature type="transmembrane region" description="Helical" evidence="5">
    <location>
        <begin position="244"/>
        <end position="264"/>
    </location>
</feature>
<dbReference type="InterPro" id="IPR020846">
    <property type="entry name" value="MFS_dom"/>
</dbReference>
<gene>
    <name evidence="7" type="ORF">CLV43_111114</name>
</gene>
<evidence type="ECO:0000313" key="7">
    <source>
        <dbReference type="EMBL" id="PRY36742.1"/>
    </source>
</evidence>
<feature type="transmembrane region" description="Helical" evidence="5">
    <location>
        <begin position="85"/>
        <end position="105"/>
    </location>
</feature>
<sequence>MAVSAGPMVVSTLSLFVVPIAEDTGWSRTAVTAAFTSMALGQAVGTPVVGHLLDRFAFRWVVAPSWALYCACLALVTAVPRALPLFYGLFFLTGVFAGGTMIPFVKATLSWFDNRRGAAVGVTAAFAALGAATTPLLVSALLTAHGWRVTYRWLALVAFVVSLTAVFALVRVRAERALRGRLVKVVVADDRVVSLEPPGLDVRESLRDKHFWMIAVNLCATGVAVVGIQVSIVPMMLDQGVAPGRAASLLTVFGLASLLGRVVGGALLDRFHAPVVCAVVVLCPAVGVFLLHGPFASAAAGTALVGVAFGVEVDLLPFFVSRYLGMRRFGGLLGILQAAVMLTSAFGPPAVNLGRDVLGGYDAVLPWLAGLLVVCAALVLRLGPYRYPAVAGFDRVAARDELVEALRPNDSTPATRKSE</sequence>
<comment type="caution">
    <text evidence="7">The sequence shown here is derived from an EMBL/GenBank/DDBJ whole genome shotgun (WGS) entry which is preliminary data.</text>
</comment>
<dbReference type="AlphaFoldDB" id="A0A2T0STJ8"/>
<reference evidence="7 8" key="1">
    <citation type="submission" date="2018-03" db="EMBL/GenBank/DDBJ databases">
        <title>Genomic Encyclopedia of Archaeal and Bacterial Type Strains, Phase II (KMG-II): from individual species to whole genera.</title>
        <authorList>
            <person name="Goeker M."/>
        </authorList>
    </citation>
    <scope>NUCLEOTIDE SEQUENCE [LARGE SCALE GENOMIC DNA]</scope>
    <source>
        <strain evidence="7 8">DSM 44720</strain>
    </source>
</reference>
<dbReference type="GO" id="GO:0022857">
    <property type="term" value="F:transmembrane transporter activity"/>
    <property type="evidence" value="ECO:0007669"/>
    <property type="project" value="InterPro"/>
</dbReference>
<feature type="transmembrane region" description="Helical" evidence="5">
    <location>
        <begin position="298"/>
        <end position="320"/>
    </location>
</feature>